<accession>A0A0U3SJX5</accession>
<dbReference type="Pfam" id="PF18962">
    <property type="entry name" value="Por_Secre_tail"/>
    <property type="match status" value="1"/>
</dbReference>
<feature type="domain" description="Secretion system C-terminal sorting" evidence="1">
    <location>
        <begin position="293"/>
        <end position="370"/>
    </location>
</feature>
<dbReference type="NCBIfam" id="TIGR04183">
    <property type="entry name" value="Por_Secre_tail"/>
    <property type="match status" value="1"/>
</dbReference>
<dbReference type="STRING" id="1411621.AUC43_15890"/>
<evidence type="ECO:0000313" key="3">
    <source>
        <dbReference type="Proteomes" id="UP000059542"/>
    </source>
</evidence>
<dbReference type="EMBL" id="CP013909">
    <property type="protein sequence ID" value="ALW86436.1"/>
    <property type="molecule type" value="Genomic_DNA"/>
</dbReference>
<sequence length="372" mass="37722">MSAATFGAHAQVTVDGVLNTAELTSGNYVLVGKYTNPRGFGDAGLLSLYAASTATKVYFFVGGTVEPNGNSFQLFLDLPATTGVPVGTSLPAGAAGTSFEKMVAKMDLPVDLALALRSDGTGYKIEGATYTATAVTSKNLTGTTPIAGDGTASMLATDVAFPMLATARVAYKNATGGKLSANPGAIPANTTTDYGGAGTYGWEIELDRAAIGALATSTLQVFVLQNNGDGGFLSSDYIPQATTTPTGNGNLGDAPTVNFANVPGRQAATLSLTATGTVLPTKAANEASVAIGVFPNPASGSTTVSYRVETATAPVRIELNDLLGRTVRVVESGVKGAGAQSKRFDTADLAAGTYLVRVQVGEKVAVSKVVLR</sequence>
<dbReference type="Proteomes" id="UP000059542">
    <property type="component" value="Chromosome"/>
</dbReference>
<dbReference type="InterPro" id="IPR026444">
    <property type="entry name" value="Secre_tail"/>
</dbReference>
<evidence type="ECO:0000259" key="1">
    <source>
        <dbReference type="Pfam" id="PF18962"/>
    </source>
</evidence>
<keyword evidence="3" id="KW-1185">Reference proteome</keyword>
<organism evidence="2 3">
    <name type="scientific">Hymenobacter sedentarius</name>
    <dbReference type="NCBI Taxonomy" id="1411621"/>
    <lineage>
        <taxon>Bacteria</taxon>
        <taxon>Pseudomonadati</taxon>
        <taxon>Bacteroidota</taxon>
        <taxon>Cytophagia</taxon>
        <taxon>Cytophagales</taxon>
        <taxon>Hymenobacteraceae</taxon>
        <taxon>Hymenobacter</taxon>
    </lineage>
</organism>
<protein>
    <recommendedName>
        <fullName evidence="1">Secretion system C-terminal sorting domain-containing protein</fullName>
    </recommendedName>
</protein>
<dbReference type="KEGG" id="hyg:AUC43_15890"/>
<proteinExistence type="predicted"/>
<name>A0A0U3SJX5_9BACT</name>
<reference evidence="2 3" key="1">
    <citation type="submission" date="2015-12" db="EMBL/GenBank/DDBJ databases">
        <authorList>
            <person name="Shamseldin A."/>
            <person name="Moawad H."/>
            <person name="Abd El-Rahim W.M."/>
            <person name="Sadowsky M.J."/>
        </authorList>
    </citation>
    <scope>NUCLEOTIDE SEQUENCE [LARGE SCALE GENOMIC DNA]</scope>
    <source>
        <strain evidence="2 3">DG5B</strain>
    </source>
</reference>
<dbReference type="AlphaFoldDB" id="A0A0U3SJX5"/>
<evidence type="ECO:0000313" key="2">
    <source>
        <dbReference type="EMBL" id="ALW86436.1"/>
    </source>
</evidence>
<gene>
    <name evidence="2" type="ORF">AUC43_15890</name>
</gene>